<protein>
    <recommendedName>
        <fullName evidence="6">Mechanosensitive ion channel MscS domain-containing protein</fullName>
    </recommendedName>
</protein>
<reference evidence="7" key="1">
    <citation type="submission" date="2021-01" db="EMBL/GenBank/DDBJ databases">
        <authorList>
            <person name="Corre E."/>
            <person name="Pelletier E."/>
            <person name="Niang G."/>
            <person name="Scheremetjew M."/>
            <person name="Finn R."/>
            <person name="Kale V."/>
            <person name="Holt S."/>
            <person name="Cochrane G."/>
            <person name="Meng A."/>
            <person name="Brown T."/>
            <person name="Cohen L."/>
        </authorList>
    </citation>
    <scope>NUCLEOTIDE SEQUENCE</scope>
    <source>
        <strain evidence="7">NIES-381</strain>
    </source>
</reference>
<dbReference type="EMBL" id="HBGA01029332">
    <property type="protein sequence ID" value="CAD8999698.1"/>
    <property type="molecule type" value="Transcribed_RNA"/>
</dbReference>
<keyword evidence="3 5" id="KW-1133">Transmembrane helix</keyword>
<dbReference type="InterPro" id="IPR010920">
    <property type="entry name" value="LSM_dom_sf"/>
</dbReference>
<dbReference type="InterPro" id="IPR006685">
    <property type="entry name" value="MscS_channel_2nd"/>
</dbReference>
<dbReference type="Gene3D" id="2.30.30.60">
    <property type="match status" value="1"/>
</dbReference>
<dbReference type="GO" id="GO:0055085">
    <property type="term" value="P:transmembrane transport"/>
    <property type="evidence" value="ECO:0007669"/>
    <property type="project" value="InterPro"/>
</dbReference>
<feature type="transmembrane region" description="Helical" evidence="5">
    <location>
        <begin position="426"/>
        <end position="445"/>
    </location>
</feature>
<dbReference type="Gene3D" id="1.10.287.1260">
    <property type="match status" value="1"/>
</dbReference>
<dbReference type="PROSITE" id="PS00018">
    <property type="entry name" value="EF_HAND_1"/>
    <property type="match status" value="1"/>
</dbReference>
<feature type="transmembrane region" description="Helical" evidence="5">
    <location>
        <begin position="224"/>
        <end position="245"/>
    </location>
</feature>
<dbReference type="Pfam" id="PF00924">
    <property type="entry name" value="MS_channel_2nd"/>
    <property type="match status" value="1"/>
</dbReference>
<evidence type="ECO:0000256" key="3">
    <source>
        <dbReference type="ARBA" id="ARBA00022989"/>
    </source>
</evidence>
<comment type="subcellular location">
    <subcellularLocation>
        <location evidence="1">Membrane</location>
    </subcellularLocation>
</comment>
<dbReference type="PANTHER" id="PTHR30566:SF5">
    <property type="entry name" value="MECHANOSENSITIVE ION CHANNEL PROTEIN 1, MITOCHONDRIAL-RELATED"/>
    <property type="match status" value="1"/>
</dbReference>
<proteinExistence type="predicted"/>
<dbReference type="PANTHER" id="PTHR30566">
    <property type="entry name" value="YNAI-RELATED MECHANOSENSITIVE ION CHANNEL"/>
    <property type="match status" value="1"/>
</dbReference>
<dbReference type="SUPFAM" id="SSF50182">
    <property type="entry name" value="Sm-like ribonucleoproteins"/>
    <property type="match status" value="1"/>
</dbReference>
<evidence type="ECO:0000256" key="1">
    <source>
        <dbReference type="ARBA" id="ARBA00004370"/>
    </source>
</evidence>
<feature type="domain" description="Mechanosensitive ion channel MscS" evidence="6">
    <location>
        <begin position="473"/>
        <end position="538"/>
    </location>
</feature>
<organism evidence="7">
    <name type="scientific">Eutreptiella gymnastica</name>
    <dbReference type="NCBI Taxonomy" id="73025"/>
    <lineage>
        <taxon>Eukaryota</taxon>
        <taxon>Discoba</taxon>
        <taxon>Euglenozoa</taxon>
        <taxon>Euglenida</taxon>
        <taxon>Spirocuta</taxon>
        <taxon>Euglenophyceae</taxon>
        <taxon>Eutreptiales</taxon>
        <taxon>Eutreptiaceae</taxon>
        <taxon>Eutreptiella</taxon>
    </lineage>
</organism>
<sequence>MRMLDHHKGARSPMSPILTKQPAYHERDSGLRMHNSHLRVALACTLAILVSWLCVRRVNSTIDHSYLFMPSTPVQTVASPHITPYSLINGKASNQYHTATKVVKPNPTYLPRQVREDKNGFVLNGVEPHPLKGSNVSSQGKGLAKTITFAWIVSMILTRVWGGLPCGTILLFSRIFKLVRIWRRPAFDPDLVPYQQPAMAAASGMGIPDPRRVFDQRRARTLEVVKAIGTLAAYTCFWVVTYNWFFRAIDYINEFVLEYPEWEVLTYTGLALPPLVAVRSGIFAKSIAGALKAIVAIAPGLAAKHVVRSMIDPLSKILQSILLFVSFNLFVNATPEDFEIALPEQYQFIDPDGDGVLTAQEIQDGLMQTSTGLLFALMSTFFGWFLWKAKAPPEEIARWEKDQSWTPQNALQQYWFQLSNGRGFPVIVDLLLSVFVISIPCSSWFNFLHISAETVLTFGGMGGIALGLASQSVVGNMVSGLLLLVTQPFTVGDEITSGDNQGRVQSIGWSSTTMESLNGATVFIPNQSLIDQDTINLSVGEAKLLTTQFAVRFKAGQGGSAKCKKLIEAIEEVMREDPNMKGFLTCPPGAYLDFQNGKPIISIEAKLQSSEFTIDDMTAVKSSVLVRILAVVEQLGGWIPGMGMYPQGDSKHEPVMFEMVMENDDGSSPQ</sequence>
<evidence type="ECO:0000256" key="4">
    <source>
        <dbReference type="ARBA" id="ARBA00023136"/>
    </source>
</evidence>
<dbReference type="InterPro" id="IPR023408">
    <property type="entry name" value="MscS_beta-dom_sf"/>
</dbReference>
<feature type="transmembrane region" description="Helical" evidence="5">
    <location>
        <begin position="366"/>
        <end position="387"/>
    </location>
</feature>
<evidence type="ECO:0000313" key="7">
    <source>
        <dbReference type="EMBL" id="CAD8999698.1"/>
    </source>
</evidence>
<feature type="transmembrane region" description="Helical" evidence="5">
    <location>
        <begin position="149"/>
        <end position="173"/>
    </location>
</feature>
<dbReference type="AlphaFoldDB" id="A0A7S1N6D2"/>
<dbReference type="InterPro" id="IPR018247">
    <property type="entry name" value="EF_Hand_1_Ca_BS"/>
</dbReference>
<evidence type="ECO:0000259" key="6">
    <source>
        <dbReference type="Pfam" id="PF00924"/>
    </source>
</evidence>
<evidence type="ECO:0000256" key="5">
    <source>
        <dbReference type="SAM" id="Phobius"/>
    </source>
</evidence>
<evidence type="ECO:0000256" key="2">
    <source>
        <dbReference type="ARBA" id="ARBA00022692"/>
    </source>
</evidence>
<keyword evidence="2 5" id="KW-0812">Transmembrane</keyword>
<accession>A0A7S1N6D2</accession>
<keyword evidence="4 5" id="KW-0472">Membrane</keyword>
<name>A0A7S1N6D2_9EUGL</name>
<dbReference type="GO" id="GO:0016020">
    <property type="term" value="C:membrane"/>
    <property type="evidence" value="ECO:0007669"/>
    <property type="project" value="UniProtKB-SubCell"/>
</dbReference>
<gene>
    <name evidence="7" type="ORF">EGYM00392_LOCUS10771</name>
</gene>